<dbReference type="SUPFAM" id="SSF52777">
    <property type="entry name" value="CoA-dependent acyltransferases"/>
    <property type="match status" value="1"/>
</dbReference>
<sequence>MSGNQEPDFALYPLTSSDIGLSGVDMIKTWIVEGHINEKILRGALDWVVAKWPLLAGRIEFVEKKPHFRVPFGNLPPGYETYSLTSRTSHLPLSHYVKLPLAPFTEIPPIDLFMSNERYKLGGLKSYESAPFTHWHITYFEEDGQKHSCIGVLYSHALFDAVGSSMLLHAVEAELAGKDWDVPPSPTPGLSANPYQELLEKEISGNRSISSQSKTSSGSARVVGILGLLAWILGDLIQQWIYGSVRNHIIVPHAVHTRLAKETRIEAEAAGLTDVRLAAGDILVAWAMKAVYKGENPKKTISFSNAANVRSEWSKELSLYPHNCIVQVAYPPLTVHQIATMPVYQLAHKLTVARMEGSRIEDAIAQQALHAEAQRKQPLGAVVNNSDSTDETFLTTNASVARIAHIDWTGAGGGKTIAHYRMAPVQFVPLNVLLINGWLNDGDLVLNSSFTTRRAERLREEYDKLVTRYQTENA</sequence>
<dbReference type="KEGG" id="cci:CC1G_10428"/>
<dbReference type="OMA" id="CEFADAT"/>
<dbReference type="Gene3D" id="3.30.559.10">
    <property type="entry name" value="Chloramphenicol acetyltransferase-like domain"/>
    <property type="match status" value="2"/>
</dbReference>
<dbReference type="OrthoDB" id="21502at2759"/>
<evidence type="ECO:0000313" key="1">
    <source>
        <dbReference type="EMBL" id="EAU81141.1"/>
    </source>
</evidence>
<dbReference type="GeneID" id="6017292"/>
<accession>A8PDQ5</accession>
<evidence type="ECO:0000313" key="2">
    <source>
        <dbReference type="Proteomes" id="UP000001861"/>
    </source>
</evidence>
<dbReference type="AlphaFoldDB" id="A8PDQ5"/>
<proteinExistence type="predicted"/>
<dbReference type="Proteomes" id="UP000001861">
    <property type="component" value="Unassembled WGS sequence"/>
</dbReference>
<organism evidence="1 2">
    <name type="scientific">Coprinopsis cinerea (strain Okayama-7 / 130 / ATCC MYA-4618 / FGSC 9003)</name>
    <name type="common">Inky cap fungus</name>
    <name type="synonym">Hormographiella aspergillata</name>
    <dbReference type="NCBI Taxonomy" id="240176"/>
    <lineage>
        <taxon>Eukaryota</taxon>
        <taxon>Fungi</taxon>
        <taxon>Dikarya</taxon>
        <taxon>Basidiomycota</taxon>
        <taxon>Agaricomycotina</taxon>
        <taxon>Agaricomycetes</taxon>
        <taxon>Agaricomycetidae</taxon>
        <taxon>Agaricales</taxon>
        <taxon>Agaricineae</taxon>
        <taxon>Psathyrellaceae</taxon>
        <taxon>Coprinopsis</taxon>
    </lineage>
</organism>
<comment type="caution">
    <text evidence="1">The sequence shown here is derived from an EMBL/GenBank/DDBJ whole genome shotgun (WGS) entry which is preliminary data.</text>
</comment>
<dbReference type="RefSeq" id="XP_001840642.1">
    <property type="nucleotide sequence ID" value="XM_001840590.1"/>
</dbReference>
<gene>
    <name evidence="1" type="ORF">CC1G_10428</name>
</gene>
<dbReference type="InParanoid" id="A8PDQ5"/>
<dbReference type="EMBL" id="AACS02000007">
    <property type="protein sequence ID" value="EAU81141.1"/>
    <property type="molecule type" value="Genomic_DNA"/>
</dbReference>
<dbReference type="eggNOG" id="ENOG502SVCX">
    <property type="taxonomic scope" value="Eukaryota"/>
</dbReference>
<dbReference type="VEuPathDB" id="FungiDB:CC1G_10428"/>
<dbReference type="STRING" id="240176.A8PDQ5"/>
<dbReference type="InterPro" id="IPR023213">
    <property type="entry name" value="CAT-like_dom_sf"/>
</dbReference>
<reference evidence="1 2" key="1">
    <citation type="journal article" date="2010" name="Proc. Natl. Acad. Sci. U.S.A.">
        <title>Insights into evolution of multicellular fungi from the assembled chromosomes of the mushroom Coprinopsis cinerea (Coprinus cinereus).</title>
        <authorList>
            <person name="Stajich J.E."/>
            <person name="Wilke S.K."/>
            <person name="Ahren D."/>
            <person name="Au C.H."/>
            <person name="Birren B.W."/>
            <person name="Borodovsky M."/>
            <person name="Burns C."/>
            <person name="Canback B."/>
            <person name="Casselton L.A."/>
            <person name="Cheng C.K."/>
            <person name="Deng J."/>
            <person name="Dietrich F.S."/>
            <person name="Fargo D.C."/>
            <person name="Farman M.L."/>
            <person name="Gathman A.C."/>
            <person name="Goldberg J."/>
            <person name="Guigo R."/>
            <person name="Hoegger P.J."/>
            <person name="Hooker J.B."/>
            <person name="Huggins A."/>
            <person name="James T.Y."/>
            <person name="Kamada T."/>
            <person name="Kilaru S."/>
            <person name="Kodira C."/>
            <person name="Kues U."/>
            <person name="Kupfer D."/>
            <person name="Kwan H.S."/>
            <person name="Lomsadze A."/>
            <person name="Li W."/>
            <person name="Lilly W.W."/>
            <person name="Ma L.J."/>
            <person name="Mackey A.J."/>
            <person name="Manning G."/>
            <person name="Martin F."/>
            <person name="Muraguchi H."/>
            <person name="Natvig D.O."/>
            <person name="Palmerini H."/>
            <person name="Ramesh M.A."/>
            <person name="Rehmeyer C.J."/>
            <person name="Roe B.A."/>
            <person name="Shenoy N."/>
            <person name="Stanke M."/>
            <person name="Ter-Hovhannisyan V."/>
            <person name="Tunlid A."/>
            <person name="Velagapudi R."/>
            <person name="Vision T.J."/>
            <person name="Zeng Q."/>
            <person name="Zolan M.E."/>
            <person name="Pukkila P.J."/>
        </authorList>
    </citation>
    <scope>NUCLEOTIDE SEQUENCE [LARGE SCALE GENOMIC DNA]</scope>
    <source>
        <strain evidence="2">Okayama-7 / 130 / ATCC MYA-4618 / FGSC 9003</strain>
    </source>
</reference>
<protein>
    <submittedName>
        <fullName evidence="1">Uncharacterized protein</fullName>
    </submittedName>
</protein>
<keyword evidence="2" id="KW-1185">Reference proteome</keyword>
<name>A8PDQ5_COPC7</name>